<evidence type="ECO:0000313" key="1">
    <source>
        <dbReference type="EMBL" id="RED04788.1"/>
    </source>
</evidence>
<gene>
    <name evidence="1" type="ORF">DFO60_2458</name>
</gene>
<name>A0A3D9ENQ1_ECTOL</name>
<sequence>MRAAGLVIRCLETRVEYLFGIPGGESLDYSENDRLLRQEIQERSAAI</sequence>
<dbReference type="Proteomes" id="UP000256988">
    <property type="component" value="Unassembled WGS sequence"/>
</dbReference>
<comment type="caution">
    <text evidence="1">The sequence shown here is derived from an EMBL/GenBank/DDBJ whole genome shotgun (WGS) entry which is preliminary data.</text>
</comment>
<dbReference type="AlphaFoldDB" id="A0A3D9ENQ1"/>
<evidence type="ECO:0000313" key="2">
    <source>
        <dbReference type="Proteomes" id="UP000256988"/>
    </source>
</evidence>
<protein>
    <submittedName>
        <fullName evidence="1">Uncharacterized protein</fullName>
    </submittedName>
</protein>
<accession>A0A3D9ENQ1</accession>
<reference evidence="1 2" key="1">
    <citation type="submission" date="2018-07" db="EMBL/GenBank/DDBJ databases">
        <title>Genome sequencing of rice bacterial endophytes.</title>
        <authorList>
            <person name="Venturi V."/>
        </authorList>
    </citation>
    <scope>NUCLEOTIDE SEQUENCE [LARGE SCALE GENOMIC DNA]</scope>
    <source>
        <strain evidence="1 2">AG1002</strain>
    </source>
</reference>
<proteinExistence type="predicted"/>
<dbReference type="EMBL" id="QRDL01000003">
    <property type="protein sequence ID" value="RED04788.1"/>
    <property type="molecule type" value="Genomic_DNA"/>
</dbReference>
<organism evidence="1 2">
    <name type="scientific">Ectopseudomonas oleovorans</name>
    <name type="common">Pseudomonas oleovorans</name>
    <dbReference type="NCBI Taxonomy" id="301"/>
    <lineage>
        <taxon>Bacteria</taxon>
        <taxon>Pseudomonadati</taxon>
        <taxon>Pseudomonadota</taxon>
        <taxon>Gammaproteobacteria</taxon>
        <taxon>Pseudomonadales</taxon>
        <taxon>Pseudomonadaceae</taxon>
        <taxon>Ectopseudomonas</taxon>
    </lineage>
</organism>